<evidence type="ECO:0000313" key="9">
    <source>
        <dbReference type="Proteomes" id="UP001172681"/>
    </source>
</evidence>
<dbReference type="GO" id="GO:0020037">
    <property type="term" value="F:heme binding"/>
    <property type="evidence" value="ECO:0007669"/>
    <property type="project" value="InterPro"/>
</dbReference>
<evidence type="ECO:0000313" key="8">
    <source>
        <dbReference type="EMBL" id="KAJ9632752.1"/>
    </source>
</evidence>
<dbReference type="GO" id="GO:0004497">
    <property type="term" value="F:monooxygenase activity"/>
    <property type="evidence" value="ECO:0007669"/>
    <property type="project" value="UniProtKB-KW"/>
</dbReference>
<gene>
    <name evidence="8" type="ORF">H2204_007627</name>
</gene>
<evidence type="ECO:0000256" key="2">
    <source>
        <dbReference type="ARBA" id="ARBA00010617"/>
    </source>
</evidence>
<keyword evidence="4 7" id="KW-0560">Oxidoreductase</keyword>
<comment type="caution">
    <text evidence="8">The sequence shown here is derived from an EMBL/GenBank/DDBJ whole genome shotgun (WGS) entry which is preliminary data.</text>
</comment>
<dbReference type="PROSITE" id="PS00086">
    <property type="entry name" value="CYTOCHROME_P450"/>
    <property type="match status" value="1"/>
</dbReference>
<reference evidence="8" key="1">
    <citation type="submission" date="2022-10" db="EMBL/GenBank/DDBJ databases">
        <title>Culturing micro-colonial fungi from biological soil crusts in the Mojave desert and describing Neophaeococcomyces mojavensis, and introducing the new genera and species Taxawa tesnikishii.</title>
        <authorList>
            <person name="Kurbessoian T."/>
            <person name="Stajich J.E."/>
        </authorList>
    </citation>
    <scope>NUCLEOTIDE SEQUENCE</scope>
    <source>
        <strain evidence="8">TK_35</strain>
    </source>
</reference>
<dbReference type="InterPro" id="IPR050121">
    <property type="entry name" value="Cytochrome_P450_monoxygenase"/>
</dbReference>
<name>A0AA38Y1C2_9EURO</name>
<dbReference type="PANTHER" id="PTHR24305:SF96">
    <property type="entry name" value="CYTOCHROME P450 MONOOXYGENASE STCB-RELATED"/>
    <property type="match status" value="1"/>
</dbReference>
<evidence type="ECO:0000256" key="3">
    <source>
        <dbReference type="ARBA" id="ARBA00022723"/>
    </source>
</evidence>
<dbReference type="Pfam" id="PF00067">
    <property type="entry name" value="p450"/>
    <property type="match status" value="1"/>
</dbReference>
<dbReference type="PANTHER" id="PTHR24305">
    <property type="entry name" value="CYTOCHROME P450"/>
    <property type="match status" value="1"/>
</dbReference>
<protein>
    <recommendedName>
        <fullName evidence="10">Cytochrome P450</fullName>
    </recommendedName>
</protein>
<dbReference type="Proteomes" id="UP001172681">
    <property type="component" value="Unassembled WGS sequence"/>
</dbReference>
<dbReference type="AlphaFoldDB" id="A0AA38Y1C2"/>
<evidence type="ECO:0000256" key="1">
    <source>
        <dbReference type="ARBA" id="ARBA00001971"/>
    </source>
</evidence>
<dbReference type="EMBL" id="JAPDRN010000053">
    <property type="protein sequence ID" value="KAJ9632752.1"/>
    <property type="molecule type" value="Genomic_DNA"/>
</dbReference>
<dbReference type="GO" id="GO:0016705">
    <property type="term" value="F:oxidoreductase activity, acting on paired donors, with incorporation or reduction of molecular oxygen"/>
    <property type="evidence" value="ECO:0007669"/>
    <property type="project" value="InterPro"/>
</dbReference>
<evidence type="ECO:0000256" key="6">
    <source>
        <dbReference type="PIRSR" id="PIRSR602401-1"/>
    </source>
</evidence>
<comment type="similarity">
    <text evidence="2 7">Belongs to the cytochrome P450 family.</text>
</comment>
<keyword evidence="6 7" id="KW-0349">Heme</keyword>
<feature type="binding site" description="axial binding residue" evidence="6">
    <location>
        <position position="383"/>
    </location>
    <ligand>
        <name>heme</name>
        <dbReference type="ChEBI" id="CHEBI:30413"/>
    </ligand>
    <ligandPart>
        <name>Fe</name>
        <dbReference type="ChEBI" id="CHEBI:18248"/>
    </ligandPart>
</feature>
<dbReference type="InterPro" id="IPR002401">
    <property type="entry name" value="Cyt_P450_E_grp-I"/>
</dbReference>
<accession>A0AA38Y1C2</accession>
<sequence length="443" mass="49545">MLLRYGSPVRAGTNHLIFSDLQSWTDIYGPSSNPCLKDPTVYEGFSVLGNPNLLSTTDRVIHGRLRRLLSHSFSLRGLADSEPLIAEKVQQYVDRTVAGNRGKEVDMLSRTYELYLDIVSWLSFGRSFDCLKGQNLTARRDISHYFSVVPLVAFVPIARYVPLRGIQEGLAGLNRLIEFASVNVDAFLEKSNYRSSSSSSGNIVDKTDSSSQEGTLLNNLAKAVDPDTGSKLTREDLIEHSILFLAAGSGTTSATLTFLLWECGRNEKIRGQLVQEIREAFPDPEVMPNYERASQLVYLKCAISETLRLWGPLNASGPRLSPGKMISGRFVPKGVLVETCTYTTARDPGVFPNPLTFDPSRWESPTPEMKKMSRPFSYGPRNCIGQHLAEMALTLTVCRLYQLYDVIPTPAMDTDFMRQEDNGVLEPKNKTFYVTPYEADRKR</sequence>
<dbReference type="PRINTS" id="PR00385">
    <property type="entry name" value="P450"/>
</dbReference>
<evidence type="ECO:0000256" key="5">
    <source>
        <dbReference type="ARBA" id="ARBA00023004"/>
    </source>
</evidence>
<dbReference type="SUPFAM" id="SSF48264">
    <property type="entry name" value="Cytochrome P450"/>
    <property type="match status" value="1"/>
</dbReference>
<dbReference type="InterPro" id="IPR036396">
    <property type="entry name" value="Cyt_P450_sf"/>
</dbReference>
<keyword evidence="9" id="KW-1185">Reference proteome</keyword>
<proteinExistence type="inferred from homology"/>
<keyword evidence="7" id="KW-0503">Monooxygenase</keyword>
<comment type="cofactor">
    <cofactor evidence="1 6">
        <name>heme</name>
        <dbReference type="ChEBI" id="CHEBI:30413"/>
    </cofactor>
</comment>
<dbReference type="Gene3D" id="1.10.630.10">
    <property type="entry name" value="Cytochrome P450"/>
    <property type="match status" value="1"/>
</dbReference>
<dbReference type="GO" id="GO:0005506">
    <property type="term" value="F:iron ion binding"/>
    <property type="evidence" value="ECO:0007669"/>
    <property type="project" value="InterPro"/>
</dbReference>
<keyword evidence="5 6" id="KW-0408">Iron</keyword>
<evidence type="ECO:0008006" key="10">
    <source>
        <dbReference type="Google" id="ProtNLM"/>
    </source>
</evidence>
<evidence type="ECO:0000256" key="4">
    <source>
        <dbReference type="ARBA" id="ARBA00023002"/>
    </source>
</evidence>
<organism evidence="8 9">
    <name type="scientific">Knufia peltigerae</name>
    <dbReference type="NCBI Taxonomy" id="1002370"/>
    <lineage>
        <taxon>Eukaryota</taxon>
        <taxon>Fungi</taxon>
        <taxon>Dikarya</taxon>
        <taxon>Ascomycota</taxon>
        <taxon>Pezizomycotina</taxon>
        <taxon>Eurotiomycetes</taxon>
        <taxon>Chaetothyriomycetidae</taxon>
        <taxon>Chaetothyriales</taxon>
        <taxon>Trichomeriaceae</taxon>
        <taxon>Knufia</taxon>
    </lineage>
</organism>
<keyword evidence="3 6" id="KW-0479">Metal-binding</keyword>
<dbReference type="PRINTS" id="PR00463">
    <property type="entry name" value="EP450I"/>
</dbReference>
<dbReference type="InterPro" id="IPR001128">
    <property type="entry name" value="Cyt_P450"/>
</dbReference>
<evidence type="ECO:0000256" key="7">
    <source>
        <dbReference type="RuleBase" id="RU000461"/>
    </source>
</evidence>
<dbReference type="InterPro" id="IPR017972">
    <property type="entry name" value="Cyt_P450_CS"/>
</dbReference>